<feature type="transmembrane region" description="Helical" evidence="5">
    <location>
        <begin position="20"/>
        <end position="45"/>
    </location>
</feature>
<feature type="transmembrane region" description="Helical" evidence="5">
    <location>
        <begin position="74"/>
        <end position="92"/>
    </location>
</feature>
<proteinExistence type="predicted"/>
<dbReference type="GO" id="GO:0016020">
    <property type="term" value="C:membrane"/>
    <property type="evidence" value="ECO:0007669"/>
    <property type="project" value="UniProtKB-SubCell"/>
</dbReference>
<dbReference type="Pfam" id="PF04116">
    <property type="entry name" value="FA_hydroxylase"/>
    <property type="match status" value="1"/>
</dbReference>
<dbReference type="EMBL" id="CAJPIZ010000440">
    <property type="protein sequence ID" value="CAG2101436.1"/>
    <property type="molecule type" value="Genomic_DNA"/>
</dbReference>
<dbReference type="InterPro" id="IPR050307">
    <property type="entry name" value="Sterol_Desaturase_Related"/>
</dbReference>
<name>A0A7R9KDE4_9ACAR</name>
<dbReference type="OrthoDB" id="6480479at2759"/>
<evidence type="ECO:0000256" key="4">
    <source>
        <dbReference type="ARBA" id="ARBA00023136"/>
    </source>
</evidence>
<feature type="non-terminal residue" evidence="7">
    <location>
        <position position="1"/>
    </location>
</feature>
<protein>
    <recommendedName>
        <fullName evidence="6">Fatty acid hydroxylase domain-containing protein</fullName>
    </recommendedName>
</protein>
<dbReference type="Proteomes" id="UP000759131">
    <property type="component" value="Unassembled WGS sequence"/>
</dbReference>
<feature type="domain" description="Fatty acid hydroxylase" evidence="6">
    <location>
        <begin position="117"/>
        <end position="240"/>
    </location>
</feature>
<dbReference type="EMBL" id="OC855015">
    <property type="protein sequence ID" value="CAD7621006.1"/>
    <property type="molecule type" value="Genomic_DNA"/>
</dbReference>
<dbReference type="GO" id="GO:0008610">
    <property type="term" value="P:lipid biosynthetic process"/>
    <property type="evidence" value="ECO:0007669"/>
    <property type="project" value="InterPro"/>
</dbReference>
<evidence type="ECO:0000313" key="7">
    <source>
        <dbReference type="EMBL" id="CAD7621006.1"/>
    </source>
</evidence>
<keyword evidence="2 5" id="KW-0812">Transmembrane</keyword>
<keyword evidence="4 5" id="KW-0472">Membrane</keyword>
<feature type="transmembrane region" description="Helical" evidence="5">
    <location>
        <begin position="112"/>
        <end position="129"/>
    </location>
</feature>
<accession>A0A7R9KDE4</accession>
<dbReference type="InterPro" id="IPR006694">
    <property type="entry name" value="Fatty_acid_hydroxylase"/>
</dbReference>
<dbReference type="GO" id="GO:0016491">
    <property type="term" value="F:oxidoreductase activity"/>
    <property type="evidence" value="ECO:0007669"/>
    <property type="project" value="InterPro"/>
</dbReference>
<dbReference type="AlphaFoldDB" id="A0A7R9KDE4"/>
<keyword evidence="8" id="KW-1185">Reference proteome</keyword>
<evidence type="ECO:0000256" key="2">
    <source>
        <dbReference type="ARBA" id="ARBA00022692"/>
    </source>
</evidence>
<reference evidence="7" key="1">
    <citation type="submission" date="2020-11" db="EMBL/GenBank/DDBJ databases">
        <authorList>
            <person name="Tran Van P."/>
        </authorList>
    </citation>
    <scope>NUCLEOTIDE SEQUENCE</scope>
</reference>
<evidence type="ECO:0000256" key="5">
    <source>
        <dbReference type="SAM" id="Phobius"/>
    </source>
</evidence>
<dbReference type="PANTHER" id="PTHR11863">
    <property type="entry name" value="STEROL DESATURASE"/>
    <property type="match status" value="1"/>
</dbReference>
<feature type="transmembrane region" description="Helical" evidence="5">
    <location>
        <begin position="174"/>
        <end position="194"/>
    </location>
</feature>
<evidence type="ECO:0000256" key="3">
    <source>
        <dbReference type="ARBA" id="ARBA00022989"/>
    </source>
</evidence>
<evidence type="ECO:0000313" key="8">
    <source>
        <dbReference type="Proteomes" id="UP000759131"/>
    </source>
</evidence>
<organism evidence="7">
    <name type="scientific">Medioppia subpectinata</name>
    <dbReference type="NCBI Taxonomy" id="1979941"/>
    <lineage>
        <taxon>Eukaryota</taxon>
        <taxon>Metazoa</taxon>
        <taxon>Ecdysozoa</taxon>
        <taxon>Arthropoda</taxon>
        <taxon>Chelicerata</taxon>
        <taxon>Arachnida</taxon>
        <taxon>Acari</taxon>
        <taxon>Acariformes</taxon>
        <taxon>Sarcoptiformes</taxon>
        <taxon>Oribatida</taxon>
        <taxon>Brachypylina</taxon>
        <taxon>Oppioidea</taxon>
        <taxon>Oppiidae</taxon>
        <taxon>Medioppia</taxon>
    </lineage>
</organism>
<dbReference type="GO" id="GO:0005506">
    <property type="term" value="F:iron ion binding"/>
    <property type="evidence" value="ECO:0007669"/>
    <property type="project" value="InterPro"/>
</dbReference>
<comment type="subcellular location">
    <subcellularLocation>
        <location evidence="1">Membrane</location>
    </subcellularLocation>
</comment>
<keyword evidence="3 5" id="KW-1133">Transmembrane helix</keyword>
<evidence type="ECO:0000259" key="6">
    <source>
        <dbReference type="Pfam" id="PF04116"/>
    </source>
</evidence>
<gene>
    <name evidence="7" type="ORF">OSB1V03_LOCUS1486</name>
</gene>
<sequence>MIGIWDSVMQLFVENNINIHIYGTFLWSFLIYWIIGFSYTAIDLIRGPKSIYKYKINKSYKVTSKDVYKTMKNVLLNQILIQFALSLISLPILRRHEYSVSRQDFSPNYWRILIHLLICVVIEEMGFYYSHRLLHLNKFYKYIHSKHHHWTVPTAIAASYCHPIEHIISNVLPIYLGPMLLNSHLAFLWLWIAIATITSLHTHSGFHLPLGLSPQFHNYHHSHFNQNFGVLGIMDKIHKTDKLFRKSKESQRHKWLLTTKPSQEVFQ</sequence>
<evidence type="ECO:0000256" key="1">
    <source>
        <dbReference type="ARBA" id="ARBA00004370"/>
    </source>
</evidence>